<sequence>MAAPANIVSTAAVNASLDVEVLKNFRGQYDRLAEILGIFSPEVVAAGTAIYQTKFNGTLNNTASGTGYVEGDEVALSKFGVDKVAIDPIQLVPYRKMTTAQAILKSGHVRAVIGTDAKMISAVRAGVVSDFFALLANGTTTASGKGLQTALANGVSKLGDVLENANDATARPVTFMNRQDAADYLGTATITNQDVFGMTYLENFLGAINVFLTSKVPAGTIYTTAAENIRAFAIDFSGLDAAGMPYAVDESGIIGVSHRPAYDHVSVETNILRGVRFVPEMKDYIVKTTIQKVAA</sequence>
<dbReference type="EMBL" id="BK016067">
    <property type="protein sequence ID" value="DAF92445.1"/>
    <property type="molecule type" value="Genomic_DNA"/>
</dbReference>
<evidence type="ECO:0000313" key="1">
    <source>
        <dbReference type="EMBL" id="DAF92445.1"/>
    </source>
</evidence>
<accession>A0A8S5UD79</accession>
<organism evidence="1">
    <name type="scientific">Siphoviridae sp. ctkhg5</name>
    <dbReference type="NCBI Taxonomy" id="2825643"/>
    <lineage>
        <taxon>Viruses</taxon>
        <taxon>Duplodnaviria</taxon>
        <taxon>Heunggongvirae</taxon>
        <taxon>Uroviricota</taxon>
        <taxon>Caudoviricetes</taxon>
    </lineage>
</organism>
<protein>
    <submittedName>
        <fullName evidence="1">Major capsid protein</fullName>
    </submittedName>
</protein>
<name>A0A8S5UD79_9CAUD</name>
<reference evidence="1" key="1">
    <citation type="journal article" date="2021" name="Proc. Natl. Acad. Sci. U.S.A.">
        <title>A Catalog of Tens of Thousands of Viruses from Human Metagenomes Reveals Hidden Associations with Chronic Diseases.</title>
        <authorList>
            <person name="Tisza M.J."/>
            <person name="Buck C.B."/>
        </authorList>
    </citation>
    <scope>NUCLEOTIDE SEQUENCE</scope>
    <source>
        <strain evidence="1">Ctkhg5</strain>
    </source>
</reference>
<proteinExistence type="predicted"/>